<name>A0ABN5IPM9_9BACE</name>
<accession>A0ABN5IPM9</accession>
<keyword evidence="2" id="KW-1185">Reference proteome</keyword>
<gene>
    <name evidence="1" type="ORF">C4H11_02215</name>
</gene>
<dbReference type="Proteomes" id="UP000238304">
    <property type="component" value="Chromosome"/>
</dbReference>
<evidence type="ECO:0000313" key="2">
    <source>
        <dbReference type="Proteomes" id="UP000238304"/>
    </source>
</evidence>
<organism evidence="1 2">
    <name type="scientific">Bacteroides zoogleoformans</name>
    <dbReference type="NCBI Taxonomy" id="28119"/>
    <lineage>
        <taxon>Bacteria</taxon>
        <taxon>Pseudomonadati</taxon>
        <taxon>Bacteroidota</taxon>
        <taxon>Bacteroidia</taxon>
        <taxon>Bacteroidales</taxon>
        <taxon>Bacteroidaceae</taxon>
        <taxon>Bacteroides</taxon>
    </lineage>
</organism>
<evidence type="ECO:0000313" key="1">
    <source>
        <dbReference type="EMBL" id="AVM53916.1"/>
    </source>
</evidence>
<dbReference type="EMBL" id="CP027231">
    <property type="protein sequence ID" value="AVM53916.1"/>
    <property type="molecule type" value="Genomic_DNA"/>
</dbReference>
<reference evidence="1 2" key="1">
    <citation type="submission" date="2018-02" db="EMBL/GenBank/DDBJ databases">
        <authorList>
            <person name="Holder M.E."/>
            <person name="Ajami N.J."/>
            <person name="Petrosino J.F."/>
        </authorList>
    </citation>
    <scope>NUCLEOTIDE SEQUENCE [LARGE SCALE GENOMIC DNA]</scope>
    <source>
        <strain evidence="1 2">ATCC 33285</strain>
    </source>
</reference>
<proteinExistence type="predicted"/>
<protein>
    <submittedName>
        <fullName evidence="1">Uncharacterized protein</fullName>
    </submittedName>
</protein>
<sequence length="85" mass="10058">MYWVYITEDGGAGITIGFSADMDKTFLELSIHGRSLFYLRPFSVPFDALAHKHLLEDLSLKTIRRFIRNHREETKRCCDRLLFNY</sequence>